<dbReference type="PROSITE" id="PS50893">
    <property type="entry name" value="ABC_TRANSPORTER_2"/>
    <property type="match status" value="1"/>
</dbReference>
<evidence type="ECO:0000256" key="3">
    <source>
        <dbReference type="ARBA" id="ARBA00022741"/>
    </source>
</evidence>
<dbReference type="OrthoDB" id="6500128at2759"/>
<proteinExistence type="predicted"/>
<accession>A0A812SMD8</accession>
<dbReference type="PROSITE" id="PS00211">
    <property type="entry name" value="ABC_TRANSPORTER_1"/>
    <property type="match status" value="1"/>
</dbReference>
<dbReference type="InterPro" id="IPR017871">
    <property type="entry name" value="ABC_transporter-like_CS"/>
</dbReference>
<sequence length="412" mass="44950">MESSAGDRGALDLGEDWSTAMEALGASEAVLRALGAHRPRKAQGRKLESVSGEVRFEQVTFAYPGRPSRQVLKDVSIHCRAGETTALVGTSGSGKSSLINLVQGFYHVQSGQVLVDGVPLEDLDAQWLRGQLGIVGQEPRFFRGSVAENLAWGLGAARREDLEEAARSAHCHDFICGLPNGYDTEIADGKLLSGGQRQRLAIARALLRDPPMLILDEPTSALDPSTSRQVSMALREAQWSKRLGRRRTVIVIAHRLSTVKDAEQIVVLENGVVAEKGTHEAGGPSVYQCHETFQPIPTTIENQGEMRSSAVRRSFSTHGKLGELACRPCRFLFTILVRRMRRPRPAKPEHAAMVSSCTGKKSRHAHVAPERRGRETRSPNSFCASCVRSRKTLATGSRCVGLQKCGIIHPKL</sequence>
<dbReference type="InterPro" id="IPR036640">
    <property type="entry name" value="ABC1_TM_sf"/>
</dbReference>
<gene>
    <name evidence="9" type="primary">ABCB26</name>
    <name evidence="9" type="ORF">SNAT2548_LOCUS27357</name>
</gene>
<dbReference type="InterPro" id="IPR027417">
    <property type="entry name" value="P-loop_NTPase"/>
</dbReference>
<dbReference type="Proteomes" id="UP000604046">
    <property type="component" value="Unassembled WGS sequence"/>
</dbReference>
<evidence type="ECO:0000313" key="9">
    <source>
        <dbReference type="EMBL" id="CAE7487780.1"/>
    </source>
</evidence>
<keyword evidence="2" id="KW-0812">Transmembrane</keyword>
<dbReference type="GO" id="GO:0005524">
    <property type="term" value="F:ATP binding"/>
    <property type="evidence" value="ECO:0007669"/>
    <property type="project" value="UniProtKB-KW"/>
</dbReference>
<dbReference type="Gene3D" id="3.40.50.300">
    <property type="entry name" value="P-loop containing nucleotide triphosphate hydrolases"/>
    <property type="match status" value="1"/>
</dbReference>
<evidence type="ECO:0000256" key="6">
    <source>
        <dbReference type="ARBA" id="ARBA00023136"/>
    </source>
</evidence>
<dbReference type="GO" id="GO:0015421">
    <property type="term" value="F:ABC-type oligopeptide transporter activity"/>
    <property type="evidence" value="ECO:0007669"/>
    <property type="project" value="TreeGrafter"/>
</dbReference>
<comment type="subcellular location">
    <subcellularLocation>
        <location evidence="1">Membrane</location>
        <topology evidence="1">Multi-pass membrane protein</topology>
    </subcellularLocation>
</comment>
<keyword evidence="10" id="KW-1185">Reference proteome</keyword>
<organism evidence="9 10">
    <name type="scientific">Symbiodinium natans</name>
    <dbReference type="NCBI Taxonomy" id="878477"/>
    <lineage>
        <taxon>Eukaryota</taxon>
        <taxon>Sar</taxon>
        <taxon>Alveolata</taxon>
        <taxon>Dinophyceae</taxon>
        <taxon>Suessiales</taxon>
        <taxon>Symbiodiniaceae</taxon>
        <taxon>Symbiodinium</taxon>
    </lineage>
</organism>
<evidence type="ECO:0000256" key="2">
    <source>
        <dbReference type="ARBA" id="ARBA00022692"/>
    </source>
</evidence>
<dbReference type="Gene3D" id="1.20.1560.10">
    <property type="entry name" value="ABC transporter type 1, transmembrane domain"/>
    <property type="match status" value="1"/>
</dbReference>
<keyword evidence="3" id="KW-0547">Nucleotide-binding</keyword>
<evidence type="ECO:0000256" key="5">
    <source>
        <dbReference type="ARBA" id="ARBA00022989"/>
    </source>
</evidence>
<dbReference type="GO" id="GO:0016887">
    <property type="term" value="F:ATP hydrolysis activity"/>
    <property type="evidence" value="ECO:0007669"/>
    <property type="project" value="InterPro"/>
</dbReference>
<feature type="compositionally biased region" description="Basic and acidic residues" evidence="7">
    <location>
        <begin position="367"/>
        <end position="377"/>
    </location>
</feature>
<dbReference type="InterPro" id="IPR003593">
    <property type="entry name" value="AAA+_ATPase"/>
</dbReference>
<evidence type="ECO:0000256" key="4">
    <source>
        <dbReference type="ARBA" id="ARBA00022840"/>
    </source>
</evidence>
<name>A0A812SMD8_9DINO</name>
<dbReference type="FunFam" id="3.40.50.300:FF:000218">
    <property type="entry name" value="Multidrug ABC transporter ATP-binding protein"/>
    <property type="match status" value="1"/>
</dbReference>
<comment type="caution">
    <text evidence="9">The sequence shown here is derived from an EMBL/GenBank/DDBJ whole genome shotgun (WGS) entry which is preliminary data.</text>
</comment>
<reference evidence="9" key="1">
    <citation type="submission" date="2021-02" db="EMBL/GenBank/DDBJ databases">
        <authorList>
            <person name="Dougan E. K."/>
            <person name="Rhodes N."/>
            <person name="Thang M."/>
            <person name="Chan C."/>
        </authorList>
    </citation>
    <scope>NUCLEOTIDE SEQUENCE</scope>
</reference>
<dbReference type="SUPFAM" id="SSF52540">
    <property type="entry name" value="P-loop containing nucleoside triphosphate hydrolases"/>
    <property type="match status" value="1"/>
</dbReference>
<protein>
    <submittedName>
        <fullName evidence="9">ABCB26 protein</fullName>
    </submittedName>
</protein>
<dbReference type="SMART" id="SM00382">
    <property type="entry name" value="AAA"/>
    <property type="match status" value="1"/>
</dbReference>
<feature type="region of interest" description="Disordered" evidence="7">
    <location>
        <begin position="344"/>
        <end position="378"/>
    </location>
</feature>
<dbReference type="InterPro" id="IPR003439">
    <property type="entry name" value="ABC_transporter-like_ATP-bd"/>
</dbReference>
<keyword evidence="4" id="KW-0067">ATP-binding</keyword>
<dbReference type="InterPro" id="IPR039421">
    <property type="entry name" value="Type_1_exporter"/>
</dbReference>
<dbReference type="PANTHER" id="PTHR43394">
    <property type="entry name" value="ATP-DEPENDENT PERMEASE MDL1, MITOCHONDRIAL"/>
    <property type="match status" value="1"/>
</dbReference>
<evidence type="ECO:0000256" key="7">
    <source>
        <dbReference type="SAM" id="MobiDB-lite"/>
    </source>
</evidence>
<feature type="domain" description="ABC transporter" evidence="8">
    <location>
        <begin position="54"/>
        <end position="295"/>
    </location>
</feature>
<dbReference type="Pfam" id="PF00005">
    <property type="entry name" value="ABC_tran"/>
    <property type="match status" value="1"/>
</dbReference>
<evidence type="ECO:0000259" key="8">
    <source>
        <dbReference type="PROSITE" id="PS50893"/>
    </source>
</evidence>
<keyword evidence="5" id="KW-1133">Transmembrane helix</keyword>
<dbReference type="EMBL" id="CAJNDS010002464">
    <property type="protein sequence ID" value="CAE7487780.1"/>
    <property type="molecule type" value="Genomic_DNA"/>
</dbReference>
<evidence type="ECO:0000313" key="10">
    <source>
        <dbReference type="Proteomes" id="UP000604046"/>
    </source>
</evidence>
<dbReference type="GO" id="GO:0016020">
    <property type="term" value="C:membrane"/>
    <property type="evidence" value="ECO:0007669"/>
    <property type="project" value="UniProtKB-SubCell"/>
</dbReference>
<keyword evidence="6" id="KW-0472">Membrane</keyword>
<dbReference type="PANTHER" id="PTHR43394:SF19">
    <property type="entry name" value="ABC TRANSPORTER B FAMILY"/>
    <property type="match status" value="1"/>
</dbReference>
<dbReference type="AlphaFoldDB" id="A0A812SMD8"/>
<evidence type="ECO:0000256" key="1">
    <source>
        <dbReference type="ARBA" id="ARBA00004141"/>
    </source>
</evidence>